<sequence>MEDLKTFIRLNMRSSCCVEEEGSDQIETFKNGIVSLNLLLGITSTNEIERSRLNYVMNLCLTHPNRFPVSNRLSELEKACMKLSFGEYESIDLSMYGFRHELVGSVPTNSGTYENPILIVRCSGTKNGKEHAYFTERYMFENETVQRLTVEEQSILLVEMIKIFNTEVCHDLRRLKVKAYIDRILFPKNEKSEMVKRTANYYLMALNLDPREQEPFHEEITDLVFECPFVLHNEWEKLLGDAYYSYSAYEKALVYFEKYKCNSKAINCLVNLNRGSEAAERALEEIKSIGVPTNRRSKIRLCSMNIILGTIIGKEAYFDAALDAYYSYEPLRAKGIYFLKAGAVEKAINSLEKALNIVPGNTEIQFLYASALTSAKRFSEAAAVYERLVADDQKNTMFLRNLAMCRIQLEDIKNGLTSLKKASIYDQNMIQAYFLMSIKYNIPKEIKYSLERIDPFEDFEDGVMYLIEKKVLSKDEVKFALARNNRIANIVESLIKKIDSCQD</sequence>
<evidence type="ECO:0000256" key="1">
    <source>
        <dbReference type="ARBA" id="ARBA00022737"/>
    </source>
</evidence>
<keyword evidence="1" id="KW-0677">Repeat</keyword>
<dbReference type="HOGENOM" id="CLU_042314_0_0_1"/>
<gene>
    <name evidence="4" type="ordered locus">EROM_031280</name>
</gene>
<dbReference type="AlphaFoldDB" id="I7ADT7"/>
<dbReference type="PROSITE" id="PS50005">
    <property type="entry name" value="TPR"/>
    <property type="match status" value="1"/>
</dbReference>
<keyword evidence="5" id="KW-1185">Reference proteome</keyword>
<evidence type="ECO:0008006" key="6">
    <source>
        <dbReference type="Google" id="ProtNLM"/>
    </source>
</evidence>
<evidence type="ECO:0000313" key="4">
    <source>
        <dbReference type="EMBL" id="AFN82750.1"/>
    </source>
</evidence>
<dbReference type="InterPro" id="IPR019734">
    <property type="entry name" value="TPR_rpt"/>
</dbReference>
<dbReference type="SMART" id="SM00028">
    <property type="entry name" value="TPR"/>
    <property type="match status" value="2"/>
</dbReference>
<evidence type="ECO:0000256" key="3">
    <source>
        <dbReference type="PROSITE-ProRule" id="PRU00339"/>
    </source>
</evidence>
<protein>
    <recommendedName>
        <fullName evidence="6">Tetratricopeptide repeat protein</fullName>
    </recommendedName>
</protein>
<dbReference type="KEGG" id="ero:EROM_031280"/>
<dbReference type="GeneID" id="20521042"/>
<dbReference type="SUPFAM" id="SSF48452">
    <property type="entry name" value="TPR-like"/>
    <property type="match status" value="1"/>
</dbReference>
<accession>I7ADT7</accession>
<evidence type="ECO:0000313" key="5">
    <source>
        <dbReference type="Proteomes" id="UP000010094"/>
    </source>
</evidence>
<keyword evidence="2 3" id="KW-0802">TPR repeat</keyword>
<feature type="repeat" description="TPR" evidence="3">
    <location>
        <begin position="328"/>
        <end position="361"/>
    </location>
</feature>
<dbReference type="InterPro" id="IPR044244">
    <property type="entry name" value="TTC27/Emw1"/>
</dbReference>
<dbReference type="InterPro" id="IPR011990">
    <property type="entry name" value="TPR-like_helical_dom_sf"/>
</dbReference>
<dbReference type="OrthoDB" id="2190529at2759"/>
<proteinExistence type="predicted"/>
<dbReference type="Proteomes" id="UP000010094">
    <property type="component" value="Chromosome III"/>
</dbReference>
<dbReference type="PANTHER" id="PTHR16193:SF0">
    <property type="entry name" value="TETRATRICOPEPTIDE REPEAT PROTEIN 27"/>
    <property type="match status" value="1"/>
</dbReference>
<dbReference type="VEuPathDB" id="MicrosporidiaDB:EROM_031280"/>
<evidence type="ECO:0000256" key="2">
    <source>
        <dbReference type="ARBA" id="ARBA00022803"/>
    </source>
</evidence>
<dbReference type="EMBL" id="CP003520">
    <property type="protein sequence ID" value="AFN82750.1"/>
    <property type="molecule type" value="Genomic_DNA"/>
</dbReference>
<organism evidence="4 5">
    <name type="scientific">Encephalitozoon romaleae (strain SJ-2008)</name>
    <name type="common">Microsporidian parasite</name>
    <dbReference type="NCBI Taxonomy" id="1178016"/>
    <lineage>
        <taxon>Eukaryota</taxon>
        <taxon>Fungi</taxon>
        <taxon>Fungi incertae sedis</taxon>
        <taxon>Microsporidia</taxon>
        <taxon>Unikaryonidae</taxon>
        <taxon>Encephalitozoon</taxon>
    </lineage>
</organism>
<dbReference type="Pfam" id="PF14559">
    <property type="entry name" value="TPR_19"/>
    <property type="match status" value="1"/>
</dbReference>
<dbReference type="Gene3D" id="1.25.40.10">
    <property type="entry name" value="Tetratricopeptide repeat domain"/>
    <property type="match status" value="1"/>
</dbReference>
<dbReference type="PANTHER" id="PTHR16193">
    <property type="entry name" value="TETRATRICOPEPTIDE REPEAT PROTEIN 27"/>
    <property type="match status" value="1"/>
</dbReference>
<dbReference type="RefSeq" id="XP_009264247.1">
    <property type="nucleotide sequence ID" value="XM_009265972.1"/>
</dbReference>
<name>I7ADT7_ENCRO</name>
<reference evidence="4 5" key="1">
    <citation type="journal article" date="2012" name="Proc. Natl. Acad. Sci. U.S.A.">
        <title>Gain and loss of multiple functionally related, horizontally transferred genes in the reduced genomes of two microsporidian parasites.</title>
        <authorList>
            <person name="Pombert J.-F."/>
            <person name="Selman M."/>
            <person name="Burki F."/>
            <person name="Bardell F.T."/>
            <person name="Farinelli L."/>
            <person name="Solter L.F."/>
            <person name="Whitman D.W."/>
            <person name="Weiss L.M."/>
            <person name="Corradi N."/>
            <person name="Keeling P.J."/>
        </authorList>
    </citation>
    <scope>NUCLEOTIDE SEQUENCE [LARGE SCALE GENOMIC DNA]</scope>
    <source>
        <strain evidence="4 5">SJ-2008</strain>
    </source>
</reference>